<accession>A0ABS0KIB5</accession>
<dbReference type="PANTHER" id="PTHR43072">
    <property type="entry name" value="N-ACETYLTRANSFERASE"/>
    <property type="match status" value="1"/>
</dbReference>
<evidence type="ECO:0000313" key="3">
    <source>
        <dbReference type="Proteomes" id="UP000608450"/>
    </source>
</evidence>
<dbReference type="Gene3D" id="3.40.630.30">
    <property type="match status" value="1"/>
</dbReference>
<dbReference type="Proteomes" id="UP000608450">
    <property type="component" value="Unassembled WGS sequence"/>
</dbReference>
<evidence type="ECO:0000259" key="1">
    <source>
        <dbReference type="PROSITE" id="PS51186"/>
    </source>
</evidence>
<dbReference type="RefSeq" id="WP_196912606.1">
    <property type="nucleotide sequence ID" value="NZ_JADTFC010000019.1"/>
</dbReference>
<keyword evidence="3" id="KW-1185">Reference proteome</keyword>
<feature type="domain" description="N-acetyltransferase" evidence="1">
    <location>
        <begin position="3"/>
        <end position="165"/>
    </location>
</feature>
<gene>
    <name evidence="2" type="ORF">I5I61_10205</name>
</gene>
<evidence type="ECO:0000313" key="2">
    <source>
        <dbReference type="EMBL" id="MBG6287817.1"/>
    </source>
</evidence>
<protein>
    <submittedName>
        <fullName evidence="2">N-acetyltransferase</fullName>
    </submittedName>
</protein>
<name>A0ABS0KIB5_PSENT</name>
<dbReference type="InterPro" id="IPR016181">
    <property type="entry name" value="Acyl_CoA_acyltransferase"/>
</dbReference>
<organism evidence="2 3">
    <name type="scientific">Pseudomonas nitroreducens</name>
    <dbReference type="NCBI Taxonomy" id="46680"/>
    <lineage>
        <taxon>Bacteria</taxon>
        <taxon>Pseudomonadati</taxon>
        <taxon>Pseudomonadota</taxon>
        <taxon>Gammaproteobacteria</taxon>
        <taxon>Pseudomonadales</taxon>
        <taxon>Pseudomonadaceae</taxon>
        <taxon>Pseudomonas</taxon>
    </lineage>
</organism>
<dbReference type="Pfam" id="PF13420">
    <property type="entry name" value="Acetyltransf_4"/>
    <property type="match status" value="1"/>
</dbReference>
<dbReference type="PANTHER" id="PTHR43072:SF8">
    <property type="entry name" value="ACYLTRANSFERASE FABY-RELATED"/>
    <property type="match status" value="1"/>
</dbReference>
<proteinExistence type="predicted"/>
<dbReference type="SUPFAM" id="SSF55729">
    <property type="entry name" value="Acyl-CoA N-acyltransferases (Nat)"/>
    <property type="match status" value="1"/>
</dbReference>
<comment type="caution">
    <text evidence="2">The sequence shown here is derived from an EMBL/GenBank/DDBJ whole genome shotgun (WGS) entry which is preliminary data.</text>
</comment>
<dbReference type="NCBIfam" id="NF040504">
    <property type="entry name" value="resist_ArsN1b"/>
    <property type="match status" value="1"/>
</dbReference>
<dbReference type="PROSITE" id="PS51186">
    <property type="entry name" value="GNAT"/>
    <property type="match status" value="1"/>
</dbReference>
<dbReference type="InterPro" id="IPR000182">
    <property type="entry name" value="GNAT_dom"/>
</dbReference>
<sequence>MTIKVRVARPTDAEAIQAIYAPVVVDTAISFEDAPPSTEEMRQRITATLETYPYLVAVHDDQVLGYAYASQHRARAAYRWAVDVTVYIAEIARRCGIGQQLYETLLPSLARQGYSSAYAGIALPNAGSVGLHERMGFQHIGTFPQVGYKLGKWHDVGYWRLHMRELSTPPEEPVRFANLDH</sequence>
<dbReference type="EMBL" id="JADTFC010000019">
    <property type="protein sequence ID" value="MBG6287817.1"/>
    <property type="molecule type" value="Genomic_DNA"/>
</dbReference>
<dbReference type="CDD" id="cd04301">
    <property type="entry name" value="NAT_SF"/>
    <property type="match status" value="1"/>
</dbReference>
<reference evidence="2 3" key="1">
    <citation type="submission" date="2020-11" db="EMBL/GenBank/DDBJ databases">
        <title>Enhanced detection system for hospital associated transmission using whole genome sequencing surveillance.</title>
        <authorList>
            <person name="Harrison L.H."/>
            <person name="Van Tyne D."/>
            <person name="Marsh J.W."/>
            <person name="Griffith M.P."/>
            <person name="Snyder D.J."/>
            <person name="Cooper V.S."/>
            <person name="Mustapha M."/>
        </authorList>
    </citation>
    <scope>NUCLEOTIDE SEQUENCE [LARGE SCALE GENOMIC DNA]</scope>
    <source>
        <strain evidence="2 3">PSA00705</strain>
    </source>
</reference>